<dbReference type="EMBL" id="JABFTP020000185">
    <property type="protein sequence ID" value="KAL3286890.1"/>
    <property type="molecule type" value="Genomic_DNA"/>
</dbReference>
<proteinExistence type="predicted"/>
<name>A0ABD2P7L6_9CUCU</name>
<gene>
    <name evidence="2" type="ORF">HHI36_001377</name>
</gene>
<keyword evidence="3" id="KW-1185">Reference proteome</keyword>
<dbReference type="InterPro" id="IPR000477">
    <property type="entry name" value="RT_dom"/>
</dbReference>
<organism evidence="2 3">
    <name type="scientific">Cryptolaemus montrouzieri</name>
    <dbReference type="NCBI Taxonomy" id="559131"/>
    <lineage>
        <taxon>Eukaryota</taxon>
        <taxon>Metazoa</taxon>
        <taxon>Ecdysozoa</taxon>
        <taxon>Arthropoda</taxon>
        <taxon>Hexapoda</taxon>
        <taxon>Insecta</taxon>
        <taxon>Pterygota</taxon>
        <taxon>Neoptera</taxon>
        <taxon>Endopterygota</taxon>
        <taxon>Coleoptera</taxon>
        <taxon>Polyphaga</taxon>
        <taxon>Cucujiformia</taxon>
        <taxon>Coccinelloidea</taxon>
        <taxon>Coccinellidae</taxon>
        <taxon>Scymninae</taxon>
        <taxon>Scymnini</taxon>
        <taxon>Cryptolaemus</taxon>
    </lineage>
</organism>
<sequence length="276" mass="31955">MFIATADKNGSLNPPLRVYTNKKPNWAVFCESCYYLLNERNPQCIDELLNIIKEAADISFPKLKPRLKAEFNIHWWDAEIESAIKYRRMCFNRFSRSHSWENLLAYKRAAKAKYLIRSVKRSSFRNFCENQLTILEMLGKPSKNALDNLPLIVHGRLLYLTYGGKEHLGAGEGSWGLPQRSVLSPDLFNLYELILGNILTAGAELIQFADDLLIFLMRCNMEKIVRILQENIRRICEWLNERNLFISPTKSAAMILAKPKIPPERPVIRLEDDIIP</sequence>
<feature type="domain" description="Reverse transcriptase" evidence="1">
    <location>
        <begin position="175"/>
        <end position="254"/>
    </location>
</feature>
<accession>A0ABD2P7L6</accession>
<reference evidence="2 3" key="1">
    <citation type="journal article" date="2021" name="BMC Biol.">
        <title>Horizontally acquired antibacterial genes associated with adaptive radiation of ladybird beetles.</title>
        <authorList>
            <person name="Li H.S."/>
            <person name="Tang X.F."/>
            <person name="Huang Y.H."/>
            <person name="Xu Z.Y."/>
            <person name="Chen M.L."/>
            <person name="Du X.Y."/>
            <person name="Qiu B.Y."/>
            <person name="Chen P.T."/>
            <person name="Zhang W."/>
            <person name="Slipinski A."/>
            <person name="Escalona H.E."/>
            <person name="Waterhouse R.M."/>
            <person name="Zwick A."/>
            <person name="Pang H."/>
        </authorList>
    </citation>
    <scope>NUCLEOTIDE SEQUENCE [LARGE SCALE GENOMIC DNA]</scope>
    <source>
        <strain evidence="2">SYSU2018</strain>
    </source>
</reference>
<dbReference type="Proteomes" id="UP001516400">
    <property type="component" value="Unassembled WGS sequence"/>
</dbReference>
<comment type="caution">
    <text evidence="2">The sequence shown here is derived from an EMBL/GenBank/DDBJ whole genome shotgun (WGS) entry which is preliminary data.</text>
</comment>
<evidence type="ECO:0000313" key="3">
    <source>
        <dbReference type="Proteomes" id="UP001516400"/>
    </source>
</evidence>
<dbReference type="AlphaFoldDB" id="A0ABD2P7L6"/>
<protein>
    <recommendedName>
        <fullName evidence="1">Reverse transcriptase domain-containing protein</fullName>
    </recommendedName>
</protein>
<evidence type="ECO:0000259" key="1">
    <source>
        <dbReference type="Pfam" id="PF00078"/>
    </source>
</evidence>
<evidence type="ECO:0000313" key="2">
    <source>
        <dbReference type="EMBL" id="KAL3286890.1"/>
    </source>
</evidence>
<dbReference type="Pfam" id="PF00078">
    <property type="entry name" value="RVT_1"/>
    <property type="match status" value="1"/>
</dbReference>